<dbReference type="EMBL" id="FNYQ01000220">
    <property type="protein sequence ID" value="SEJ69792.1"/>
    <property type="molecule type" value="Genomic_DNA"/>
</dbReference>
<keyword evidence="1" id="KW-0472">Membrane</keyword>
<dbReference type="RefSeq" id="WP_090736725.1">
    <property type="nucleotide sequence ID" value="NZ_FNYO01000189.1"/>
</dbReference>
<sequence length="72" mass="8032">MNSVTVRKLMRAVLTLLIAACTVIFFFMMPEFFAPESDVGLLVVVFKGITLLAAWVFVYRLWKLGGGACRSD</sequence>
<feature type="transmembrane region" description="Helical" evidence="1">
    <location>
        <begin position="39"/>
        <end position="62"/>
    </location>
</feature>
<keyword evidence="1" id="KW-1133">Transmembrane helix</keyword>
<dbReference type="Proteomes" id="UP000199005">
    <property type="component" value="Unassembled WGS sequence"/>
</dbReference>
<dbReference type="STRING" id="170623.SAMN04244579_04840"/>
<proteinExistence type="predicted"/>
<organism evidence="2 4">
    <name type="scientific">Azotobacter beijerinckii</name>
    <dbReference type="NCBI Taxonomy" id="170623"/>
    <lineage>
        <taxon>Bacteria</taxon>
        <taxon>Pseudomonadati</taxon>
        <taxon>Pseudomonadota</taxon>
        <taxon>Gammaproteobacteria</taxon>
        <taxon>Pseudomonadales</taxon>
        <taxon>Pseudomonadaceae</taxon>
        <taxon>Azotobacter</taxon>
    </lineage>
</organism>
<evidence type="ECO:0000313" key="2">
    <source>
        <dbReference type="EMBL" id="SEJ57823.1"/>
    </source>
</evidence>
<reference evidence="4 5" key="1">
    <citation type="submission" date="2016-10" db="EMBL/GenBank/DDBJ databases">
        <authorList>
            <person name="de Groot N.N."/>
        </authorList>
    </citation>
    <scope>NUCLEOTIDE SEQUENCE [LARGE SCALE GENOMIC DNA]</scope>
    <source>
        <strain evidence="2 4">DSM 1041</strain>
        <strain evidence="3 5">DSM 373</strain>
    </source>
</reference>
<evidence type="ECO:0000313" key="5">
    <source>
        <dbReference type="Proteomes" id="UP000199250"/>
    </source>
</evidence>
<evidence type="ECO:0000256" key="1">
    <source>
        <dbReference type="SAM" id="Phobius"/>
    </source>
</evidence>
<dbReference type="Proteomes" id="UP000199250">
    <property type="component" value="Unassembled WGS sequence"/>
</dbReference>
<dbReference type="AlphaFoldDB" id="A0A1H6ZWH7"/>
<gene>
    <name evidence="3" type="ORF">SAMN04244572_04937</name>
    <name evidence="2" type="ORF">SAMN04244579_04840</name>
</gene>
<name>A0A1H6ZWH7_9GAMM</name>
<evidence type="ECO:0000313" key="3">
    <source>
        <dbReference type="EMBL" id="SEJ69792.1"/>
    </source>
</evidence>
<accession>A0A1H6ZWH7</accession>
<dbReference type="EMBL" id="FNYO01000189">
    <property type="protein sequence ID" value="SEJ57823.1"/>
    <property type="molecule type" value="Genomic_DNA"/>
</dbReference>
<keyword evidence="1" id="KW-0812">Transmembrane</keyword>
<protein>
    <submittedName>
        <fullName evidence="2">Uncharacterized protein</fullName>
    </submittedName>
</protein>
<feature type="transmembrane region" description="Helical" evidence="1">
    <location>
        <begin position="12"/>
        <end position="33"/>
    </location>
</feature>
<evidence type="ECO:0000313" key="4">
    <source>
        <dbReference type="Proteomes" id="UP000199005"/>
    </source>
</evidence>